<comment type="caution">
    <text evidence="2">The sequence shown here is derived from an EMBL/GenBank/DDBJ whole genome shotgun (WGS) entry which is preliminary data.</text>
</comment>
<dbReference type="InterPro" id="IPR036648">
    <property type="entry name" value="CN_Hdrase_a/SCN_Hdrase_g_sf"/>
</dbReference>
<dbReference type="Pfam" id="PF21746">
    <property type="entry name" value="DUF6869"/>
    <property type="match status" value="1"/>
</dbReference>
<reference evidence="2 3" key="1">
    <citation type="submission" date="2019-12" db="EMBL/GenBank/DDBJ databases">
        <authorList>
            <person name="Huq M.A."/>
        </authorList>
    </citation>
    <scope>NUCLEOTIDE SEQUENCE [LARGE SCALE GENOMIC DNA]</scope>
    <source>
        <strain evidence="2 3">MAH-25</strain>
    </source>
</reference>
<accession>A0A6N8IPU7</accession>
<gene>
    <name evidence="2" type="ORF">GON04_00215</name>
</gene>
<dbReference type="Proteomes" id="UP000469385">
    <property type="component" value="Unassembled WGS sequence"/>
</dbReference>
<feature type="domain" description="DUF6869" evidence="1">
    <location>
        <begin position="28"/>
        <end position="126"/>
    </location>
</feature>
<dbReference type="EMBL" id="WSEL01000002">
    <property type="protein sequence ID" value="MVQ27853.1"/>
    <property type="molecule type" value="Genomic_DNA"/>
</dbReference>
<name>A0A6N8IPU7_9BURK</name>
<dbReference type="GO" id="GO:0046914">
    <property type="term" value="F:transition metal ion binding"/>
    <property type="evidence" value="ECO:0007669"/>
    <property type="project" value="InterPro"/>
</dbReference>
<keyword evidence="3" id="KW-1185">Reference proteome</keyword>
<evidence type="ECO:0000313" key="2">
    <source>
        <dbReference type="EMBL" id="MVQ27853.1"/>
    </source>
</evidence>
<organism evidence="2 3">
    <name type="scientific">Ramlibacter pinisoli</name>
    <dbReference type="NCBI Taxonomy" id="2682844"/>
    <lineage>
        <taxon>Bacteria</taxon>
        <taxon>Pseudomonadati</taxon>
        <taxon>Pseudomonadota</taxon>
        <taxon>Betaproteobacteria</taxon>
        <taxon>Burkholderiales</taxon>
        <taxon>Comamonadaceae</taxon>
        <taxon>Ramlibacter</taxon>
    </lineage>
</organism>
<dbReference type="RefSeq" id="WP_157395997.1">
    <property type="nucleotide sequence ID" value="NZ_WSEL01000002.1"/>
</dbReference>
<dbReference type="AlphaFoldDB" id="A0A6N8IPU7"/>
<dbReference type="GO" id="GO:0003824">
    <property type="term" value="F:catalytic activity"/>
    <property type="evidence" value="ECO:0007669"/>
    <property type="project" value="InterPro"/>
</dbReference>
<sequence length="141" mass="15887">MELEPAEIVDWARAYCLAQQDPDLLTFDSHPLWWAVERFMLFSEAGRLEDCWRAILAVLCVTADPDVLGVLAAGPLEDLIERAGTDLADRIVWQAWTDPAFRRLLDGAWECGRPEVWTRIAAVRSQAGQLVVPTAPMHQMN</sequence>
<evidence type="ECO:0000259" key="1">
    <source>
        <dbReference type="Pfam" id="PF21746"/>
    </source>
</evidence>
<protein>
    <recommendedName>
        <fullName evidence="1">DUF6869 domain-containing protein</fullName>
    </recommendedName>
</protein>
<dbReference type="SUPFAM" id="SSF56209">
    <property type="entry name" value="Nitrile hydratase alpha chain"/>
    <property type="match status" value="1"/>
</dbReference>
<dbReference type="InterPro" id="IPR049221">
    <property type="entry name" value="DUF6869"/>
</dbReference>
<proteinExistence type="predicted"/>
<evidence type="ECO:0000313" key="3">
    <source>
        <dbReference type="Proteomes" id="UP000469385"/>
    </source>
</evidence>